<dbReference type="eggNOG" id="ENOG502RXYI">
    <property type="taxonomic scope" value="Eukaryota"/>
</dbReference>
<reference evidence="1 2" key="1">
    <citation type="journal article" date="2005" name="Nature">
        <title>The genome of the social amoeba Dictyostelium discoideum.</title>
        <authorList>
            <consortium name="The Dictyostelium discoideum Sequencing Consortium"/>
            <person name="Eichinger L."/>
            <person name="Pachebat J.A."/>
            <person name="Glockner G."/>
            <person name="Rajandream M.A."/>
            <person name="Sucgang R."/>
            <person name="Berriman M."/>
            <person name="Song J."/>
            <person name="Olsen R."/>
            <person name="Szafranski K."/>
            <person name="Xu Q."/>
            <person name="Tunggal B."/>
            <person name="Kummerfeld S."/>
            <person name="Madera M."/>
            <person name="Konfortov B.A."/>
            <person name="Rivero F."/>
            <person name="Bankier A.T."/>
            <person name="Lehmann R."/>
            <person name="Hamlin N."/>
            <person name="Davies R."/>
            <person name="Gaudet P."/>
            <person name="Fey P."/>
            <person name="Pilcher K."/>
            <person name="Chen G."/>
            <person name="Saunders D."/>
            <person name="Sodergren E."/>
            <person name="Davis P."/>
            <person name="Kerhornou A."/>
            <person name="Nie X."/>
            <person name="Hall N."/>
            <person name="Anjard C."/>
            <person name="Hemphill L."/>
            <person name="Bason N."/>
            <person name="Farbrother P."/>
            <person name="Desany B."/>
            <person name="Just E."/>
            <person name="Morio T."/>
            <person name="Rost R."/>
            <person name="Churcher C."/>
            <person name="Cooper J."/>
            <person name="Haydock S."/>
            <person name="van Driessche N."/>
            <person name="Cronin A."/>
            <person name="Goodhead I."/>
            <person name="Muzny D."/>
            <person name="Mourier T."/>
            <person name="Pain A."/>
            <person name="Lu M."/>
            <person name="Harper D."/>
            <person name="Lindsay R."/>
            <person name="Hauser H."/>
            <person name="James K."/>
            <person name="Quiles M."/>
            <person name="Madan Babu M."/>
            <person name="Saito T."/>
            <person name="Buchrieser C."/>
            <person name="Wardroper A."/>
            <person name="Felder M."/>
            <person name="Thangavelu M."/>
            <person name="Johnson D."/>
            <person name="Knights A."/>
            <person name="Loulseged H."/>
            <person name="Mungall K."/>
            <person name="Oliver K."/>
            <person name="Price C."/>
            <person name="Quail M.A."/>
            <person name="Urushihara H."/>
            <person name="Hernandez J."/>
            <person name="Rabbinowitsch E."/>
            <person name="Steffen D."/>
            <person name="Sanders M."/>
            <person name="Ma J."/>
            <person name="Kohara Y."/>
            <person name="Sharp S."/>
            <person name="Simmonds M."/>
            <person name="Spiegler S."/>
            <person name="Tivey A."/>
            <person name="Sugano S."/>
            <person name="White B."/>
            <person name="Walker D."/>
            <person name="Woodward J."/>
            <person name="Winckler T."/>
            <person name="Tanaka Y."/>
            <person name="Shaulsky G."/>
            <person name="Schleicher M."/>
            <person name="Weinstock G."/>
            <person name="Rosenthal A."/>
            <person name="Cox E.C."/>
            <person name="Chisholm R.L."/>
            <person name="Gibbs R."/>
            <person name="Loomis W.F."/>
            <person name="Platzer M."/>
            <person name="Kay R.R."/>
            <person name="Williams J."/>
            <person name="Dear P.H."/>
            <person name="Noegel A.A."/>
            <person name="Barrell B."/>
            <person name="Kuspa A."/>
        </authorList>
    </citation>
    <scope>NUCLEOTIDE SEQUENCE [LARGE SCALE GENOMIC DNA]</scope>
    <source>
        <strain evidence="1 2">AX4</strain>
    </source>
</reference>
<dbReference type="EMBL" id="AAFI02000006">
    <property type="protein sequence ID" value="EAL71833.1"/>
    <property type="molecule type" value="Genomic_DNA"/>
</dbReference>
<comment type="caution">
    <text evidence="1">The sequence shown here is derived from an EMBL/GenBank/DDBJ whole genome shotgun (WGS) entry which is preliminary data.</text>
</comment>
<dbReference type="AlphaFoldDB" id="Q55B87"/>
<dbReference type="FunCoup" id="Q55B87">
    <property type="interactions" value="19"/>
</dbReference>
<sequence>MSTNKKFKKYNNKIFQDVIDFEILRSIINYLLTSNTNKKNNNNNYNTSNQYKINKFYLNGNEILNYTLVSKKWYNFISLTISNNIINNKLFEHWLKINYNNNNNYNIINNKSFDNWLKIYNNNNNKSFIENYNNRNQYDKNNLFLKSAKQNKISQFKISFNKEFSIIKIKESIINDYFKFNLFLDYITIDDFKEIKKKFENNQLLYNRIVIDINIGNGYDDYSSNQSDIIFKIHEYISNENLETISNLFKILELNYVYLEIGDYIPKSPEKGKSNNKKCTEMYFKSLSVDGLYENEETVKIFKIFKGKNVIFHGPTHADSPLFDPDNSGQQVESFKVQTDLFGSFVEARHLIKSNQFENLHSISIKINSFQILSNISEEMGSYRFYNNHNYKNDPPDSKNMKSELNQMINSFITSKSLKNLKITANNTTHYSIEYDACYIGGDHETFANKINENIESYSNSFKPLFSELNTSIERIELNCCGLLNINTFSNLLNNKSIKYLYLYGDSDFIVYSSKQNGGNSGGGDGVLHKESISINQYLFDNIFTSPLTSIRHYRIKFKESNQLKLIFNLIFNNIFKLQLYSLIFKIYKNELVGEFVKEFKNLINNISTQQDQQQKLNNIYLKEIKIKIEDDKYIQELNNIKNPYFTTVIKKLPKRLCTLKR</sequence>
<gene>
    <name evidence="1" type="ORF">DDB_G0271406</name>
</gene>
<dbReference type="KEGG" id="ddi:DDB_G0271406"/>
<dbReference type="HOGENOM" id="CLU_019672_0_0_1"/>
<dbReference type="RefSeq" id="XP_645725.1">
    <property type="nucleotide sequence ID" value="XM_640633.1"/>
</dbReference>
<dbReference type="PhylomeDB" id="Q55B87"/>
<evidence type="ECO:0000313" key="2">
    <source>
        <dbReference type="Proteomes" id="UP000002195"/>
    </source>
</evidence>
<keyword evidence="2" id="KW-1185">Reference proteome</keyword>
<evidence type="ECO:0000313" key="1">
    <source>
        <dbReference type="EMBL" id="EAL71833.1"/>
    </source>
</evidence>
<dbReference type="PANTHER" id="PTHR32423">
    <property type="entry name" value="SAP DOMAIN-CONTAINING PROTEIN-RELATED"/>
    <property type="match status" value="1"/>
</dbReference>
<proteinExistence type="predicted"/>
<dbReference type="Proteomes" id="UP000002195">
    <property type="component" value="Unassembled WGS sequence"/>
</dbReference>
<accession>Q55B87</accession>
<protein>
    <submittedName>
        <fullName evidence="1">Uncharacterized protein</fullName>
    </submittedName>
</protein>
<organism evidence="1 2">
    <name type="scientific">Dictyostelium discoideum</name>
    <name type="common">Social amoeba</name>
    <dbReference type="NCBI Taxonomy" id="44689"/>
    <lineage>
        <taxon>Eukaryota</taxon>
        <taxon>Amoebozoa</taxon>
        <taxon>Evosea</taxon>
        <taxon>Eumycetozoa</taxon>
        <taxon>Dictyostelia</taxon>
        <taxon>Dictyosteliales</taxon>
        <taxon>Dictyosteliaceae</taxon>
        <taxon>Dictyostelium</taxon>
    </lineage>
</organism>
<dbReference type="dictyBase" id="DDB_G0271406"/>
<dbReference type="PANTHER" id="PTHR32423:SF24">
    <property type="entry name" value="CCZ1_INTU_HSP4 FIRST LONGIN DOMAIN-CONTAINING PROTEIN-RELATED"/>
    <property type="match status" value="1"/>
</dbReference>
<dbReference type="GeneID" id="8617918"/>
<dbReference type="VEuPathDB" id="AmoebaDB:DDB_G0271406"/>
<name>Q55B87_DICDI</name>
<dbReference type="PaxDb" id="44689-DDB0216812"/>
<dbReference type="InParanoid" id="Q55B87"/>